<gene>
    <name evidence="2" type="ORF">BDD14_4887</name>
</gene>
<evidence type="ECO:0000313" key="2">
    <source>
        <dbReference type="EMBL" id="RZU43245.1"/>
    </source>
</evidence>
<feature type="region of interest" description="Disordered" evidence="1">
    <location>
        <begin position="42"/>
        <end position="67"/>
    </location>
</feature>
<comment type="caution">
    <text evidence="2">The sequence shown here is derived from an EMBL/GenBank/DDBJ whole genome shotgun (WGS) entry which is preliminary data.</text>
</comment>
<organism evidence="2 3">
    <name type="scientific">Edaphobacter modestus</name>
    <dbReference type="NCBI Taxonomy" id="388466"/>
    <lineage>
        <taxon>Bacteria</taxon>
        <taxon>Pseudomonadati</taxon>
        <taxon>Acidobacteriota</taxon>
        <taxon>Terriglobia</taxon>
        <taxon>Terriglobales</taxon>
        <taxon>Acidobacteriaceae</taxon>
        <taxon>Edaphobacter</taxon>
    </lineage>
</organism>
<accession>A0A4Q7Z168</accession>
<reference evidence="2 3" key="1">
    <citation type="submission" date="2019-02" db="EMBL/GenBank/DDBJ databases">
        <title>Genomic Encyclopedia of Archaeal and Bacterial Type Strains, Phase II (KMG-II): from individual species to whole genera.</title>
        <authorList>
            <person name="Goeker M."/>
        </authorList>
    </citation>
    <scope>NUCLEOTIDE SEQUENCE [LARGE SCALE GENOMIC DNA]</scope>
    <source>
        <strain evidence="2 3">DSM 18101</strain>
    </source>
</reference>
<name>A0A4Q7Z168_9BACT</name>
<dbReference type="EMBL" id="SHKW01000001">
    <property type="protein sequence ID" value="RZU43245.1"/>
    <property type="molecule type" value="Genomic_DNA"/>
</dbReference>
<dbReference type="AlphaFoldDB" id="A0A4Q7Z168"/>
<evidence type="ECO:0000256" key="1">
    <source>
        <dbReference type="SAM" id="MobiDB-lite"/>
    </source>
</evidence>
<protein>
    <submittedName>
        <fullName evidence="2">Uncharacterized protein</fullName>
    </submittedName>
</protein>
<keyword evidence="3" id="KW-1185">Reference proteome</keyword>
<evidence type="ECO:0000313" key="3">
    <source>
        <dbReference type="Proteomes" id="UP000292958"/>
    </source>
</evidence>
<sequence>MDVTKMDCSLELLACFQNARKVKKSICFGQLIRQQFHRSAMPVNHRMPPAVRTSEANRPQGGIDITPIFRDKSGLTQWCC</sequence>
<proteinExistence type="predicted"/>
<dbReference type="Proteomes" id="UP000292958">
    <property type="component" value="Unassembled WGS sequence"/>
</dbReference>